<evidence type="ECO:0000256" key="1">
    <source>
        <dbReference type="SAM" id="Coils"/>
    </source>
</evidence>
<evidence type="ECO:0000313" key="2">
    <source>
        <dbReference type="EMBL" id="MBC8593883.1"/>
    </source>
</evidence>
<protein>
    <submittedName>
        <fullName evidence="2">Uncharacterized protein</fullName>
    </submittedName>
</protein>
<sequence length="372" mass="43961">MNKTIENRFFGIFIQGGIASMCVDVLRKKYDLGSSKRKDPLLGEWQEFYFNELSQKIKEAEGALEFDDNALFSEIENNIEEIKNNPKELDKYCATLLAPFAEFLRMVRPIKHRKKEWQKRMEDAELLLKSNNDEDKEFAEELKLRAKEEEERQKEIEMGYWEITQMATKCPPTENFDTYLAERHVEAVFNYIMHILDNYSIRLDWVLAQNGIDLMRLQEECSIYLLEDRLMPRYTHIAGTTEIARKVFGSLREQQGASKTEEVASDNQPPQHERIINKEELRNYFNNEFCGVKPSIVNYFKYLIDDLKIDRNGKDAACIAKLIYESKHMTNKPNTFSAWHRAFCNLADFPYVEYRPNKINTDNIKENFKYLL</sequence>
<dbReference type="RefSeq" id="WP_262434991.1">
    <property type="nucleotide sequence ID" value="NZ_JACRTF010000001.1"/>
</dbReference>
<organism evidence="2 3">
    <name type="scientific">Jilunia laotingensis</name>
    <dbReference type="NCBI Taxonomy" id="2763675"/>
    <lineage>
        <taxon>Bacteria</taxon>
        <taxon>Pseudomonadati</taxon>
        <taxon>Bacteroidota</taxon>
        <taxon>Bacteroidia</taxon>
        <taxon>Bacteroidales</taxon>
        <taxon>Bacteroidaceae</taxon>
        <taxon>Jilunia</taxon>
    </lineage>
</organism>
<keyword evidence="3" id="KW-1185">Reference proteome</keyword>
<accession>A0A926F1E7</accession>
<name>A0A926F1E7_9BACT</name>
<dbReference type="Proteomes" id="UP000651085">
    <property type="component" value="Unassembled WGS sequence"/>
</dbReference>
<feature type="coiled-coil region" evidence="1">
    <location>
        <begin position="114"/>
        <end position="159"/>
    </location>
</feature>
<proteinExistence type="predicted"/>
<evidence type="ECO:0000313" key="3">
    <source>
        <dbReference type="Proteomes" id="UP000651085"/>
    </source>
</evidence>
<reference evidence="2" key="1">
    <citation type="submission" date="2020-08" db="EMBL/GenBank/DDBJ databases">
        <title>Genome public.</title>
        <authorList>
            <person name="Liu C."/>
            <person name="Sun Q."/>
        </authorList>
    </citation>
    <scope>NUCLEOTIDE SEQUENCE</scope>
    <source>
        <strain evidence="2">N12</strain>
    </source>
</reference>
<gene>
    <name evidence="2" type="ORF">H8744_11630</name>
</gene>
<keyword evidence="1" id="KW-0175">Coiled coil</keyword>
<comment type="caution">
    <text evidence="2">The sequence shown here is derived from an EMBL/GenBank/DDBJ whole genome shotgun (WGS) entry which is preliminary data.</text>
</comment>
<dbReference type="EMBL" id="JACRTF010000001">
    <property type="protein sequence ID" value="MBC8593883.1"/>
    <property type="molecule type" value="Genomic_DNA"/>
</dbReference>
<dbReference type="AlphaFoldDB" id="A0A926F1E7"/>